<proteinExistence type="predicted"/>
<gene>
    <name evidence="2" type="ORF">IW245_002264</name>
</gene>
<organism evidence="2 3">
    <name type="scientific">Longispora fulva</name>
    <dbReference type="NCBI Taxonomy" id="619741"/>
    <lineage>
        <taxon>Bacteria</taxon>
        <taxon>Bacillati</taxon>
        <taxon>Actinomycetota</taxon>
        <taxon>Actinomycetes</taxon>
        <taxon>Micromonosporales</taxon>
        <taxon>Micromonosporaceae</taxon>
        <taxon>Longispora</taxon>
    </lineage>
</organism>
<dbReference type="EMBL" id="JADOUF010000001">
    <property type="protein sequence ID" value="MBG6136070.1"/>
    <property type="molecule type" value="Genomic_DNA"/>
</dbReference>
<dbReference type="AlphaFoldDB" id="A0A8J7GDU2"/>
<dbReference type="Proteomes" id="UP000622552">
    <property type="component" value="Unassembled WGS sequence"/>
</dbReference>
<evidence type="ECO:0000256" key="1">
    <source>
        <dbReference type="SAM" id="MobiDB-lite"/>
    </source>
</evidence>
<evidence type="ECO:0000313" key="3">
    <source>
        <dbReference type="Proteomes" id="UP000622552"/>
    </source>
</evidence>
<comment type="caution">
    <text evidence="2">The sequence shown here is derived from an EMBL/GenBank/DDBJ whole genome shotgun (WGS) entry which is preliminary data.</text>
</comment>
<evidence type="ECO:0000313" key="2">
    <source>
        <dbReference type="EMBL" id="MBG6136070.1"/>
    </source>
</evidence>
<feature type="compositionally biased region" description="Polar residues" evidence="1">
    <location>
        <begin position="77"/>
        <end position="87"/>
    </location>
</feature>
<dbReference type="RefSeq" id="WP_197003107.1">
    <property type="nucleotide sequence ID" value="NZ_BONS01000001.1"/>
</dbReference>
<sequence length="95" mass="10327">MTYYVFGDEHVGQVTPAGPDEAATFVSEQEHLLQAHGGRAVAHFFGPDGGAHVLRLDVDWDAERAAVRERRSSAVRTTTQQLGSSPGQPEVGQRR</sequence>
<feature type="region of interest" description="Disordered" evidence="1">
    <location>
        <begin position="69"/>
        <end position="95"/>
    </location>
</feature>
<keyword evidence="3" id="KW-1185">Reference proteome</keyword>
<accession>A0A8J7GDU2</accession>
<reference evidence="2" key="1">
    <citation type="submission" date="2020-11" db="EMBL/GenBank/DDBJ databases">
        <title>Sequencing the genomes of 1000 actinobacteria strains.</title>
        <authorList>
            <person name="Klenk H.-P."/>
        </authorList>
    </citation>
    <scope>NUCLEOTIDE SEQUENCE</scope>
    <source>
        <strain evidence="2">DSM 45356</strain>
    </source>
</reference>
<name>A0A8J7GDU2_9ACTN</name>
<protein>
    <submittedName>
        <fullName evidence="2">Uncharacterized protein</fullName>
    </submittedName>
</protein>